<comment type="subcellular location">
    <subcellularLocation>
        <location evidence="1 11">Endoplasmic reticulum membrane</location>
        <topology evidence="1 11">Multi-pass membrane protein</topology>
    </subcellularLocation>
</comment>
<dbReference type="InterPro" id="IPR007130">
    <property type="entry name" value="DAGAT"/>
</dbReference>
<dbReference type="PANTHER" id="PTHR12317:SF63">
    <property type="entry name" value="DIACYLGLYCEROL O-ACYLTRANSFERASE 2"/>
    <property type="match status" value="1"/>
</dbReference>
<organism evidence="12 13">
    <name type="scientific">Chlamydomonas schloesseri</name>
    <dbReference type="NCBI Taxonomy" id="2026947"/>
    <lineage>
        <taxon>Eukaryota</taxon>
        <taxon>Viridiplantae</taxon>
        <taxon>Chlorophyta</taxon>
        <taxon>core chlorophytes</taxon>
        <taxon>Chlorophyceae</taxon>
        <taxon>CS clade</taxon>
        <taxon>Chlamydomonadales</taxon>
        <taxon>Chlamydomonadaceae</taxon>
        <taxon>Chlamydomonas</taxon>
    </lineage>
</organism>
<evidence type="ECO:0000256" key="3">
    <source>
        <dbReference type="ARBA" id="ARBA00022516"/>
    </source>
</evidence>
<evidence type="ECO:0000256" key="8">
    <source>
        <dbReference type="ARBA" id="ARBA00023098"/>
    </source>
</evidence>
<reference evidence="12" key="1">
    <citation type="journal article" date="2020" name="bioRxiv">
        <title>Comparative genomics of Chlamydomonas.</title>
        <authorList>
            <person name="Craig R.J."/>
            <person name="Hasan A.R."/>
            <person name="Ness R.W."/>
            <person name="Keightley P.D."/>
        </authorList>
    </citation>
    <scope>NUCLEOTIDE SEQUENCE</scope>
    <source>
        <strain evidence="12">CCAP 11/173</strain>
    </source>
</reference>
<keyword evidence="7 11" id="KW-1133">Transmembrane helix</keyword>
<dbReference type="GO" id="GO:0005789">
    <property type="term" value="C:endoplasmic reticulum membrane"/>
    <property type="evidence" value="ECO:0007669"/>
    <property type="project" value="UniProtKB-SubCell"/>
</dbReference>
<evidence type="ECO:0000256" key="11">
    <source>
        <dbReference type="RuleBase" id="RU367023"/>
    </source>
</evidence>
<dbReference type="GO" id="GO:0019432">
    <property type="term" value="P:triglyceride biosynthetic process"/>
    <property type="evidence" value="ECO:0007669"/>
    <property type="project" value="TreeGrafter"/>
</dbReference>
<dbReference type="Proteomes" id="UP000613740">
    <property type="component" value="Unassembled WGS sequence"/>
</dbReference>
<dbReference type="AlphaFoldDB" id="A0A835WMH2"/>
<name>A0A835WMH2_9CHLO</name>
<evidence type="ECO:0000256" key="10">
    <source>
        <dbReference type="ARBA" id="ARBA00023315"/>
    </source>
</evidence>
<evidence type="ECO:0000256" key="6">
    <source>
        <dbReference type="ARBA" id="ARBA00022824"/>
    </source>
</evidence>
<feature type="transmembrane region" description="Helical" evidence="11">
    <location>
        <begin position="50"/>
        <end position="79"/>
    </location>
</feature>
<dbReference type="CDD" id="cd07987">
    <property type="entry name" value="LPLAT_MGAT-like"/>
    <property type="match status" value="1"/>
</dbReference>
<keyword evidence="13" id="KW-1185">Reference proteome</keyword>
<proteinExistence type="inferred from homology"/>
<evidence type="ECO:0000256" key="2">
    <source>
        <dbReference type="ARBA" id="ARBA00005420"/>
    </source>
</evidence>
<keyword evidence="5 11" id="KW-0812">Transmembrane</keyword>
<evidence type="ECO:0000256" key="1">
    <source>
        <dbReference type="ARBA" id="ARBA00004477"/>
    </source>
</evidence>
<dbReference type="GO" id="GO:0004144">
    <property type="term" value="F:diacylglycerol O-acyltransferase activity"/>
    <property type="evidence" value="ECO:0007669"/>
    <property type="project" value="UniProtKB-ARBA"/>
</dbReference>
<gene>
    <name evidence="12" type="ORF">HYH02_000047</name>
</gene>
<evidence type="ECO:0000256" key="9">
    <source>
        <dbReference type="ARBA" id="ARBA00023136"/>
    </source>
</evidence>
<keyword evidence="4 11" id="KW-0808">Transferase</keyword>
<feature type="transmembrane region" description="Helical" evidence="11">
    <location>
        <begin position="159"/>
        <end position="179"/>
    </location>
</feature>
<dbReference type="OrthoDB" id="264532at2759"/>
<keyword evidence="8" id="KW-0443">Lipid metabolism</keyword>
<evidence type="ECO:0000256" key="5">
    <source>
        <dbReference type="ARBA" id="ARBA00022692"/>
    </source>
</evidence>
<sequence>MAGGKENGTGAAGAPAHARTSYLSLKPGEDPPPNVRIYSDGIKPDAPQNLFVKILAGITMSIYVGFMNYFMLMVILSYWSRICRYIVLALLGTLALPCKPVLWPAFNKLWIFKTWRHYFHYSFLIEEPLDPNKRYIFVEFPHGAFPIAPIVAGTLMQTLFPHMMIYSVAASVVFYIPFWRHFITWIGSVPATPGNFKRLLKKGSVAVVVGGIAEMYMGHKKKERIKLVGRRGFARIALEEQVDGIVCVYYFGQSQVLDFGPSWLADVSRRMRTSFGYLTGWMGLPVPRPIPIYMVNGKPIPVPKVARDSPAFDAEVDKLLEATITELGEMYNRHRGEYGWGDRPLSIE</sequence>
<keyword evidence="3" id="KW-0444">Lipid biosynthesis</keyword>
<keyword evidence="6 11" id="KW-0256">Endoplasmic reticulum</keyword>
<dbReference type="Pfam" id="PF03982">
    <property type="entry name" value="DAGAT"/>
    <property type="match status" value="1"/>
</dbReference>
<accession>A0A835WMH2</accession>
<dbReference type="EMBL" id="JAEHOD010000012">
    <property type="protein sequence ID" value="KAG2449943.1"/>
    <property type="molecule type" value="Genomic_DNA"/>
</dbReference>
<evidence type="ECO:0000313" key="12">
    <source>
        <dbReference type="EMBL" id="KAG2449943.1"/>
    </source>
</evidence>
<dbReference type="PANTHER" id="PTHR12317">
    <property type="entry name" value="DIACYLGLYCEROL O-ACYLTRANSFERASE"/>
    <property type="match status" value="1"/>
</dbReference>
<evidence type="ECO:0000313" key="13">
    <source>
        <dbReference type="Proteomes" id="UP000613740"/>
    </source>
</evidence>
<keyword evidence="9 11" id="KW-0472">Membrane</keyword>
<keyword evidence="10" id="KW-0012">Acyltransferase</keyword>
<comment type="caution">
    <text evidence="12">The sequence shown here is derived from an EMBL/GenBank/DDBJ whole genome shotgun (WGS) entry which is preliminary data.</text>
</comment>
<feature type="transmembrane region" description="Helical" evidence="11">
    <location>
        <begin position="85"/>
        <end position="106"/>
    </location>
</feature>
<evidence type="ECO:0000256" key="7">
    <source>
        <dbReference type="ARBA" id="ARBA00022989"/>
    </source>
</evidence>
<protein>
    <recommendedName>
        <fullName evidence="11">Acyltransferase</fullName>
        <ecNumber evidence="11">2.3.1.-</ecNumber>
    </recommendedName>
</protein>
<dbReference type="EC" id="2.3.1.-" evidence="11"/>
<comment type="similarity">
    <text evidence="2 11">Belongs to the diacylglycerol acyltransferase family.</text>
</comment>
<evidence type="ECO:0000256" key="4">
    <source>
        <dbReference type="ARBA" id="ARBA00022679"/>
    </source>
</evidence>